<evidence type="ECO:0000313" key="2">
    <source>
        <dbReference type="EMBL" id="TBU24715.1"/>
    </source>
</evidence>
<dbReference type="OrthoDB" id="2758269at2759"/>
<proteinExistence type="predicted"/>
<dbReference type="Gene3D" id="3.80.10.10">
    <property type="entry name" value="Ribonuclease Inhibitor"/>
    <property type="match status" value="1"/>
</dbReference>
<evidence type="ECO:0008006" key="3">
    <source>
        <dbReference type="Google" id="ProtNLM"/>
    </source>
</evidence>
<protein>
    <recommendedName>
        <fullName evidence="3">F-box domain-containing protein</fullName>
    </recommendedName>
</protein>
<dbReference type="Proteomes" id="UP000292957">
    <property type="component" value="Unassembled WGS sequence"/>
</dbReference>
<dbReference type="EMBL" id="ML143474">
    <property type="protein sequence ID" value="TBU24715.1"/>
    <property type="molecule type" value="Genomic_DNA"/>
</dbReference>
<gene>
    <name evidence="2" type="ORF">BD311DRAFT_671207</name>
</gene>
<dbReference type="SUPFAM" id="SSF52047">
    <property type="entry name" value="RNI-like"/>
    <property type="match status" value="1"/>
</dbReference>
<feature type="compositionally biased region" description="Basic residues" evidence="1">
    <location>
        <begin position="1"/>
        <end position="15"/>
    </location>
</feature>
<accession>A0A4Q9MBV4</accession>
<reference evidence="2" key="1">
    <citation type="submission" date="2019-01" db="EMBL/GenBank/DDBJ databases">
        <title>Draft genome sequences of three monokaryotic isolates of the white-rot basidiomycete fungus Dichomitus squalens.</title>
        <authorList>
            <consortium name="DOE Joint Genome Institute"/>
            <person name="Lopez S.C."/>
            <person name="Andreopoulos B."/>
            <person name="Pangilinan J."/>
            <person name="Lipzen A."/>
            <person name="Riley R."/>
            <person name="Ahrendt S."/>
            <person name="Ng V."/>
            <person name="Barry K."/>
            <person name="Daum C."/>
            <person name="Grigoriev I.V."/>
            <person name="Hilden K.S."/>
            <person name="Makela M.R."/>
            <person name="de Vries R.P."/>
        </authorList>
    </citation>
    <scope>NUCLEOTIDE SEQUENCE [LARGE SCALE GENOMIC DNA]</scope>
    <source>
        <strain evidence="2">OM18370.1</strain>
    </source>
</reference>
<dbReference type="InterPro" id="IPR032675">
    <property type="entry name" value="LRR_dom_sf"/>
</dbReference>
<dbReference type="AlphaFoldDB" id="A0A4Q9MBV4"/>
<feature type="region of interest" description="Disordered" evidence="1">
    <location>
        <begin position="1"/>
        <end position="20"/>
    </location>
</feature>
<sequence length="312" mass="35454">MSPSNHHYRRNRRRPPPTLARPSKYRTICDLPVELLCMIVSHVKSSRWTLRACTLACHCLRAVSLEHYFNTRLKVRDIRSFDHLISFLRAAPNIREKIRRLELSGQTEIGKVPHIALTSIDDTVVATLMQLLPNLTSLDISSMMYDTPASRSPPHVQQDKPGPFRLQSFSFDFYYTLSHNSSISGLFRILSLFSIDALSYSVRDFDTTSPFDLAFLHRPLEIKKLRISHCSPDENSGTSLLLDAFTESLEPESLESLRIEYGTGPEVLALGKLLARAGKALTSLSISGIHPFMLSERKPWHWVDPLNSMSMF</sequence>
<organism evidence="2">
    <name type="scientific">Dichomitus squalens</name>
    <dbReference type="NCBI Taxonomy" id="114155"/>
    <lineage>
        <taxon>Eukaryota</taxon>
        <taxon>Fungi</taxon>
        <taxon>Dikarya</taxon>
        <taxon>Basidiomycota</taxon>
        <taxon>Agaricomycotina</taxon>
        <taxon>Agaricomycetes</taxon>
        <taxon>Polyporales</taxon>
        <taxon>Polyporaceae</taxon>
        <taxon>Dichomitus</taxon>
    </lineage>
</organism>
<evidence type="ECO:0000256" key="1">
    <source>
        <dbReference type="SAM" id="MobiDB-lite"/>
    </source>
</evidence>
<name>A0A4Q9MBV4_9APHY</name>